<dbReference type="InterPro" id="IPR012340">
    <property type="entry name" value="NA-bd_OB-fold"/>
</dbReference>
<evidence type="ECO:0000313" key="9">
    <source>
        <dbReference type="Proteomes" id="UP000178486"/>
    </source>
</evidence>
<dbReference type="Gene3D" id="3.30.1360.30">
    <property type="entry name" value="GAD-like domain"/>
    <property type="match status" value="1"/>
</dbReference>
<comment type="caution">
    <text evidence="8">The sequence shown here is derived from an EMBL/GenBank/DDBJ whole genome shotgun (WGS) entry which is preliminary data.</text>
</comment>
<keyword evidence="3" id="KW-0547">Nucleotide-binding</keyword>
<dbReference type="Proteomes" id="UP000178486">
    <property type="component" value="Unassembled WGS sequence"/>
</dbReference>
<dbReference type="GO" id="GO:0003676">
    <property type="term" value="F:nucleic acid binding"/>
    <property type="evidence" value="ECO:0007669"/>
    <property type="project" value="InterPro"/>
</dbReference>
<accession>A0A1F7JJA3</accession>
<dbReference type="AlphaFoldDB" id="A0A1F7JJA3"/>
<dbReference type="CDD" id="cd04317">
    <property type="entry name" value="EcAspRS_like_N"/>
    <property type="match status" value="1"/>
</dbReference>
<evidence type="ECO:0000256" key="5">
    <source>
        <dbReference type="ARBA" id="ARBA00022917"/>
    </source>
</evidence>
<dbReference type="SUPFAM" id="SSF50249">
    <property type="entry name" value="Nucleic acid-binding proteins"/>
    <property type="match status" value="1"/>
</dbReference>
<dbReference type="GO" id="GO:0004815">
    <property type="term" value="F:aspartate-tRNA ligase activity"/>
    <property type="evidence" value="ECO:0007669"/>
    <property type="project" value="TreeGrafter"/>
</dbReference>
<evidence type="ECO:0000256" key="2">
    <source>
        <dbReference type="ARBA" id="ARBA00022598"/>
    </source>
</evidence>
<comment type="similarity">
    <text evidence="1">Belongs to the class-II aminoacyl-tRNA synthetase family. Type 1 subfamily.</text>
</comment>
<sequence>MERTLTAQTVDRLGSSVTIQGWVDSRRDHGKIAFLDIRDRSGIVQCVVVDTSLAKDVRNEFVVELEGTVNKRPERMVNPNISTGTVEIEVTKLTVLARSKELPIPINSDGYEISEDVRLKYRYLDLRRPRLQKNIHLRSQYVQAAREYLFSQDFTEIETPLLTKSTPEGSRDFVVPSRLYPGKFFALPQSPQQYKQLLMTAGFERYFQIARCLRDEDPRADRGYEHSQIDIEMSFVTREMVMKLVENMTIYSLEKIGATIAQKPFPVISYQEAMKKYGADKFDMRTDRQKKDGVMAFCWVTDFPFFERTDENGWTFTHNPFSRPIPEHEEWLLSKTNINQILTSQYDLVCNGFEVSGGSIRSNNPRVLESVFEIMGYEPPAIREKFGHMIEAFEYGTPPHGGCAQGFERLLMAYLGEEYLREVQAFPQTGSGRTSVMTAPDTLTDAQLKELGIRVAV</sequence>
<dbReference type="GO" id="GO:0005737">
    <property type="term" value="C:cytoplasm"/>
    <property type="evidence" value="ECO:0007669"/>
    <property type="project" value="InterPro"/>
</dbReference>
<protein>
    <recommendedName>
        <fullName evidence="7">Aminoacyl-transfer RNA synthetases class-II family profile domain-containing protein</fullName>
    </recommendedName>
</protein>
<dbReference type="PANTHER" id="PTHR22594:SF5">
    <property type="entry name" value="ASPARTATE--TRNA LIGASE, MITOCHONDRIAL"/>
    <property type="match status" value="1"/>
</dbReference>
<dbReference type="InterPro" id="IPR047089">
    <property type="entry name" value="Asp-tRNA-ligase_1_N"/>
</dbReference>
<proteinExistence type="inferred from homology"/>
<evidence type="ECO:0000256" key="3">
    <source>
        <dbReference type="ARBA" id="ARBA00022741"/>
    </source>
</evidence>
<dbReference type="Pfam" id="PF00152">
    <property type="entry name" value="tRNA-synt_2"/>
    <property type="match status" value="1"/>
</dbReference>
<evidence type="ECO:0000259" key="7">
    <source>
        <dbReference type="PROSITE" id="PS50862"/>
    </source>
</evidence>
<dbReference type="InterPro" id="IPR047090">
    <property type="entry name" value="AspRS_core"/>
</dbReference>
<dbReference type="PROSITE" id="PS50862">
    <property type="entry name" value="AA_TRNA_LIGASE_II"/>
    <property type="match status" value="1"/>
</dbReference>
<dbReference type="InterPro" id="IPR045864">
    <property type="entry name" value="aa-tRNA-synth_II/BPL/LPL"/>
</dbReference>
<dbReference type="InterPro" id="IPR004364">
    <property type="entry name" value="Aa-tRNA-synt_II"/>
</dbReference>
<gene>
    <name evidence="8" type="ORF">A3B56_02505</name>
</gene>
<keyword evidence="4" id="KW-0067">ATP-binding</keyword>
<evidence type="ECO:0000256" key="1">
    <source>
        <dbReference type="ARBA" id="ARBA00006303"/>
    </source>
</evidence>
<keyword evidence="6" id="KW-0030">Aminoacyl-tRNA synthetase</keyword>
<keyword evidence="2" id="KW-0436">Ligase</keyword>
<dbReference type="Gene3D" id="3.30.930.10">
    <property type="entry name" value="Bira Bifunctional Protein, Domain 2"/>
    <property type="match status" value="2"/>
</dbReference>
<dbReference type="InterPro" id="IPR006195">
    <property type="entry name" value="aa-tRNA-synth_II"/>
</dbReference>
<dbReference type="Pfam" id="PF01336">
    <property type="entry name" value="tRNA_anti-codon"/>
    <property type="match status" value="1"/>
</dbReference>
<reference evidence="8 9" key="1">
    <citation type="journal article" date="2016" name="Nat. Commun.">
        <title>Thousands of microbial genomes shed light on interconnected biogeochemical processes in an aquifer system.</title>
        <authorList>
            <person name="Anantharaman K."/>
            <person name="Brown C.T."/>
            <person name="Hug L.A."/>
            <person name="Sharon I."/>
            <person name="Castelle C.J."/>
            <person name="Probst A.J."/>
            <person name="Thomas B.C."/>
            <person name="Singh A."/>
            <person name="Wilkins M.J."/>
            <person name="Karaoz U."/>
            <person name="Brodie E.L."/>
            <person name="Williams K.H."/>
            <person name="Hubbard S.S."/>
            <person name="Banfield J.F."/>
        </authorList>
    </citation>
    <scope>NUCLEOTIDE SEQUENCE [LARGE SCALE GENOMIC DNA]</scope>
</reference>
<keyword evidence="5" id="KW-0648">Protein biosynthesis</keyword>
<evidence type="ECO:0000256" key="6">
    <source>
        <dbReference type="ARBA" id="ARBA00023146"/>
    </source>
</evidence>
<dbReference type="PRINTS" id="PR01042">
    <property type="entry name" value="TRNASYNTHASP"/>
</dbReference>
<dbReference type="SUPFAM" id="SSF55681">
    <property type="entry name" value="Class II aaRS and biotin synthetases"/>
    <property type="match status" value="1"/>
</dbReference>
<dbReference type="CDD" id="cd00777">
    <property type="entry name" value="AspRS_core"/>
    <property type="match status" value="1"/>
</dbReference>
<dbReference type="GO" id="GO:0006422">
    <property type="term" value="P:aspartyl-tRNA aminoacylation"/>
    <property type="evidence" value="ECO:0007669"/>
    <property type="project" value="TreeGrafter"/>
</dbReference>
<evidence type="ECO:0000256" key="4">
    <source>
        <dbReference type="ARBA" id="ARBA00022840"/>
    </source>
</evidence>
<dbReference type="InterPro" id="IPR004365">
    <property type="entry name" value="NA-bd_OB_tRNA"/>
</dbReference>
<dbReference type="PANTHER" id="PTHR22594">
    <property type="entry name" value="ASPARTYL/LYSYL-TRNA SYNTHETASE"/>
    <property type="match status" value="1"/>
</dbReference>
<name>A0A1F7JJA3_9BACT</name>
<organism evidence="8 9">
    <name type="scientific">Candidatus Roizmanbacteria bacterium RIFCSPLOWO2_01_FULL_45_11</name>
    <dbReference type="NCBI Taxonomy" id="1802070"/>
    <lineage>
        <taxon>Bacteria</taxon>
        <taxon>Candidatus Roizmaniibacteriota</taxon>
    </lineage>
</organism>
<dbReference type="InterPro" id="IPR002312">
    <property type="entry name" value="Asp/Asn-tRNA-synth_IIb"/>
</dbReference>
<dbReference type="GO" id="GO:0005524">
    <property type="term" value="F:ATP binding"/>
    <property type="evidence" value="ECO:0007669"/>
    <property type="project" value="UniProtKB-KW"/>
</dbReference>
<dbReference type="EMBL" id="MGAU01000003">
    <property type="protein sequence ID" value="OGK55669.1"/>
    <property type="molecule type" value="Genomic_DNA"/>
</dbReference>
<evidence type="ECO:0000313" key="8">
    <source>
        <dbReference type="EMBL" id="OGK55669.1"/>
    </source>
</evidence>
<dbReference type="Gene3D" id="2.40.50.140">
    <property type="entry name" value="Nucleic acid-binding proteins"/>
    <property type="match status" value="1"/>
</dbReference>
<feature type="domain" description="Aminoacyl-transfer RNA synthetases class-II family profile" evidence="7">
    <location>
        <begin position="137"/>
        <end position="427"/>
    </location>
</feature>
<dbReference type="InterPro" id="IPR004115">
    <property type="entry name" value="GAD-like_sf"/>
</dbReference>